<evidence type="ECO:0000313" key="4">
    <source>
        <dbReference type="Proteomes" id="UP001154240"/>
    </source>
</evidence>
<name>A0A9X4MFJ4_9BACT</name>
<evidence type="ECO:0008006" key="5">
    <source>
        <dbReference type="Google" id="ProtNLM"/>
    </source>
</evidence>
<gene>
    <name evidence="3" type="ORF">OLX77_05970</name>
</gene>
<dbReference type="AlphaFoldDB" id="A0A9X4MFJ4"/>
<protein>
    <recommendedName>
        <fullName evidence="5">DUF4398 domain-containing protein</fullName>
    </recommendedName>
</protein>
<accession>A0A9X4MFJ4</accession>
<dbReference type="RefSeq" id="WP_307632680.1">
    <property type="nucleotide sequence ID" value="NZ_JAPHEH010000001.1"/>
</dbReference>
<keyword evidence="4" id="KW-1185">Reference proteome</keyword>
<reference evidence="3" key="2">
    <citation type="submission" date="2022-10" db="EMBL/GenBank/DDBJ databases">
        <authorList>
            <person name="Aronson H.S."/>
        </authorList>
    </citation>
    <scope>NUCLEOTIDE SEQUENCE</scope>
    <source>
        <strain evidence="3">RS19-109</strain>
    </source>
</reference>
<reference evidence="3" key="1">
    <citation type="journal article" date="2022" name="bioRxiv">
        <title>Thiovibrio frasassiensisgen. nov., sp. nov., an autotrophic, elemental sulfur disproportionating bacterium isolated from sulfidic karst sediment, and proposal of Thiovibrionaceae fam. nov.</title>
        <authorList>
            <person name="Aronson H."/>
            <person name="Thomas C."/>
            <person name="Bhattacharyya M."/>
            <person name="Eckstein S."/>
            <person name="Jensen S."/>
            <person name="Barco R."/>
            <person name="Macalady J."/>
            <person name="Amend J."/>
        </authorList>
    </citation>
    <scope>NUCLEOTIDE SEQUENCE</scope>
    <source>
        <strain evidence="3">RS19-109</strain>
    </source>
</reference>
<keyword evidence="1" id="KW-0175">Coiled coil</keyword>
<feature type="signal peptide" evidence="2">
    <location>
        <begin position="1"/>
        <end position="22"/>
    </location>
</feature>
<keyword evidence="2" id="KW-0732">Signal</keyword>
<evidence type="ECO:0000313" key="3">
    <source>
        <dbReference type="EMBL" id="MDG4475707.1"/>
    </source>
</evidence>
<sequence length="307" mass="33360">MGWKGMLVLGALLLLGADNVSASVITIDKEPVQLVELRKAYEAELKTAATPEDIATTQEEYEQAKKNLSAAEGYGQKLSSLEAAKQKEIEAINGKYLKEQAKLDASTRKAIEERFEKKLAELKNRGVAKTSNSYQAKLEKLEKELVGKNDLAGALVVQVERQKMSGAPVAAIVKTASAAGKGNAVHVSSVRGLAGAAGNIANNIYVFTLDRIGSQAKLVFYGYGNRTGDSHGKVYLLGPDGSRTEVAQWQPDLLRGPKVSDFKSYTDVQPISADISSQVKQPGQYRVEFQYTDGDEAFNIYRVEIQI</sequence>
<organism evidence="3 4">
    <name type="scientific">Thiovibrio frasassiensis</name>
    <dbReference type="NCBI Taxonomy" id="2984131"/>
    <lineage>
        <taxon>Bacteria</taxon>
        <taxon>Pseudomonadati</taxon>
        <taxon>Thermodesulfobacteriota</taxon>
        <taxon>Desulfobulbia</taxon>
        <taxon>Desulfobulbales</taxon>
        <taxon>Thiovibrionaceae</taxon>
        <taxon>Thiovibrio</taxon>
    </lineage>
</organism>
<evidence type="ECO:0000256" key="1">
    <source>
        <dbReference type="SAM" id="Coils"/>
    </source>
</evidence>
<proteinExistence type="predicted"/>
<feature type="coiled-coil region" evidence="1">
    <location>
        <begin position="124"/>
        <end position="151"/>
    </location>
</feature>
<feature type="chain" id="PRO_5040883182" description="DUF4398 domain-containing protein" evidence="2">
    <location>
        <begin position="23"/>
        <end position="307"/>
    </location>
</feature>
<evidence type="ECO:0000256" key="2">
    <source>
        <dbReference type="SAM" id="SignalP"/>
    </source>
</evidence>
<comment type="caution">
    <text evidence="3">The sequence shown here is derived from an EMBL/GenBank/DDBJ whole genome shotgun (WGS) entry which is preliminary data.</text>
</comment>
<dbReference type="EMBL" id="JAPHEH010000001">
    <property type="protein sequence ID" value="MDG4475707.1"/>
    <property type="molecule type" value="Genomic_DNA"/>
</dbReference>
<dbReference type="Proteomes" id="UP001154240">
    <property type="component" value="Unassembled WGS sequence"/>
</dbReference>